<dbReference type="KEGG" id="scm:SCHCO_01166919"/>
<dbReference type="SMART" id="SM00382">
    <property type="entry name" value="AAA"/>
    <property type="match status" value="2"/>
</dbReference>
<keyword evidence="5" id="KW-0547">Nucleotide-binding</keyword>
<dbReference type="SUPFAM" id="SSF52540">
    <property type="entry name" value="P-loop containing nucleoside triphosphate hydrolases"/>
    <property type="match status" value="2"/>
</dbReference>
<dbReference type="GeneID" id="9592347"/>
<dbReference type="GO" id="GO:0005524">
    <property type="term" value="F:ATP binding"/>
    <property type="evidence" value="ECO:0007669"/>
    <property type="project" value="UniProtKB-KW"/>
</dbReference>
<evidence type="ECO:0000313" key="13">
    <source>
        <dbReference type="Proteomes" id="UP000007431"/>
    </source>
</evidence>
<name>D8PQE0_SCHCM</name>
<feature type="domain" description="ABC transporter" evidence="10">
    <location>
        <begin position="1148"/>
        <end position="1385"/>
    </location>
</feature>
<dbReference type="GO" id="GO:0140359">
    <property type="term" value="F:ABC-type transporter activity"/>
    <property type="evidence" value="ECO:0007669"/>
    <property type="project" value="InterPro"/>
</dbReference>
<dbReference type="Pfam" id="PF00005">
    <property type="entry name" value="ABC_tran"/>
    <property type="match status" value="2"/>
</dbReference>
<dbReference type="FunFam" id="1.20.1560.10:FF:000013">
    <property type="entry name" value="ABC transporter C family member 2"/>
    <property type="match status" value="1"/>
</dbReference>
<dbReference type="PROSITE" id="PS50929">
    <property type="entry name" value="ABC_TM1F"/>
    <property type="match status" value="2"/>
</dbReference>
<evidence type="ECO:0000256" key="3">
    <source>
        <dbReference type="ARBA" id="ARBA00022692"/>
    </source>
</evidence>
<evidence type="ECO:0000256" key="5">
    <source>
        <dbReference type="ARBA" id="ARBA00022741"/>
    </source>
</evidence>
<keyword evidence="8 9" id="KW-0472">Membrane</keyword>
<evidence type="ECO:0000313" key="12">
    <source>
        <dbReference type="EMBL" id="EFJ03767.1"/>
    </source>
</evidence>
<dbReference type="RefSeq" id="XP_003038669.1">
    <property type="nucleotide sequence ID" value="XM_003038623.1"/>
</dbReference>
<feature type="transmembrane region" description="Helical" evidence="9">
    <location>
        <begin position="70"/>
        <end position="91"/>
    </location>
</feature>
<dbReference type="InParanoid" id="D8PQE0"/>
<organism evidence="13">
    <name type="scientific">Schizophyllum commune (strain H4-8 / FGSC 9210)</name>
    <name type="common">Split gill fungus</name>
    <dbReference type="NCBI Taxonomy" id="578458"/>
    <lineage>
        <taxon>Eukaryota</taxon>
        <taxon>Fungi</taxon>
        <taxon>Dikarya</taxon>
        <taxon>Basidiomycota</taxon>
        <taxon>Agaricomycotina</taxon>
        <taxon>Agaricomycetes</taxon>
        <taxon>Agaricomycetidae</taxon>
        <taxon>Agaricales</taxon>
        <taxon>Schizophyllaceae</taxon>
        <taxon>Schizophyllum</taxon>
    </lineage>
</organism>
<dbReference type="InterPro" id="IPR036640">
    <property type="entry name" value="ABC1_TM_sf"/>
</dbReference>
<feature type="transmembrane region" description="Helical" evidence="9">
    <location>
        <begin position="415"/>
        <end position="439"/>
    </location>
</feature>
<protein>
    <recommendedName>
        <fullName evidence="14">Pleiotropic drug resistance ABC transporter</fullName>
    </recommendedName>
</protein>
<dbReference type="CDD" id="cd03244">
    <property type="entry name" value="ABCC_MRP_domain2"/>
    <property type="match status" value="1"/>
</dbReference>
<evidence type="ECO:0000256" key="9">
    <source>
        <dbReference type="SAM" id="Phobius"/>
    </source>
</evidence>
<keyword evidence="6" id="KW-0067">ATP-binding</keyword>
<dbReference type="InterPro" id="IPR011527">
    <property type="entry name" value="ABC1_TM_dom"/>
</dbReference>
<feature type="transmembrane region" description="Helical" evidence="9">
    <location>
        <begin position="874"/>
        <end position="896"/>
    </location>
</feature>
<dbReference type="InterPro" id="IPR017871">
    <property type="entry name" value="ABC_transporter-like_CS"/>
</dbReference>
<dbReference type="VEuPathDB" id="FungiDB:SCHCODRAFT_01166919"/>
<keyword evidence="7 9" id="KW-1133">Transmembrane helix</keyword>
<dbReference type="GO" id="GO:0016887">
    <property type="term" value="F:ATP hydrolysis activity"/>
    <property type="evidence" value="ECO:0007669"/>
    <property type="project" value="InterPro"/>
</dbReference>
<dbReference type="InterPro" id="IPR050173">
    <property type="entry name" value="ABC_transporter_C-like"/>
</dbReference>
<dbReference type="EMBL" id="GL377302">
    <property type="protein sequence ID" value="EFJ03767.1"/>
    <property type="molecule type" value="Genomic_DNA"/>
</dbReference>
<feature type="domain" description="ABC transmembrane type-1" evidence="11">
    <location>
        <begin position="814"/>
        <end position="1076"/>
    </location>
</feature>
<proteinExistence type="predicted"/>
<dbReference type="GO" id="GO:0016020">
    <property type="term" value="C:membrane"/>
    <property type="evidence" value="ECO:0007669"/>
    <property type="project" value="UniProtKB-SubCell"/>
</dbReference>
<dbReference type="Gene3D" id="3.40.50.300">
    <property type="entry name" value="P-loop containing nucleotide triphosphate hydrolases"/>
    <property type="match status" value="2"/>
</dbReference>
<sequence length="1408" mass="158071">MHAYLVGDARPFIASLVMCICWAYVSLRSAVKPPTRPPYIFLTFAFVHVLSAVVNLGYDVRLPSRAVKDVLGMIVPVLFIWVGGTLPVTTVRPNRYVAKPHDTPTSSQTVPEDDVTLWQWFTFSFVEPIFGISDKRTLQATDVWNLSPYFQHRNLFNKYLEYRTAHPNHTLLRFLLVSNSLDLILDLLLSSWTVFVGFVPPYALQEILKALESGAPGARTTAYNWALVVFLAHLSFAQKDLIQRWHQRRCYERTRGQLFCALHYKSLKRQDVVGKAGEPGDEQDSADLGKIVNLMQGDSYAVAQRFWEFNGIFASPIRLIIALVFLHNILGWSAFFGVGVVLLAYVLNYPLAKYNIYVTRNSWKAKDKRMKTVNEMLQNIRFLKFYGWESFWAKLSLDAREKELSWRVEENTVDVLITFIWTWIPSATALAAFMSYTLIAGQPLTVSKAFTAIMLFSQLQEPMTALPGQVFALLHAYVSMQRIESFLREDEVPDWASSFATSAEPKAVDDIGFMNATFEWYTPSTQTSGNVPFRLGPLDLRFPKGQLTLIAGATGSGKSALLAALLGEMHCISGEVLMDKSNHKVAYCAQHPWLEHATIRDNIIFGSAFGFDEARYQKVIEACALVRDLEVFPAGDMTEIGEKGVTASGGQRARIALARAMYSQAQYILLDDPLAAVDMHTAQHIVKNCLSGELAQGRTIILVTHHIGVCLPITACLVELSRGQVLHHGTVDELRQRGILDEVIETEEEAFVEEEVEQKPEINEADDIVNGKVTPEEPARTDGKLVEEERRAEGRVTLKTYLTYVKAAGYGAWFAVIFLMLFIRFVTILNQFFLAAWGEAYETNHPALRAFAKLRYPWEGLPPPAEDVKPWLMIYLYISLIGAFSVLIYIALGYYAGLQASRALFRALLLRLTRAPGRFFDTTPVGRILNRFTTDINTIDGAVYNSARFCLTGVLNFLASFLTILIIVPSFAPFALFIAWLYVRLAPRYIRASRDLRRLESVSLSPAFAGFDELMRGITHVRAFGMERRYQEAFYKKVDKFQAFDHVYWLVSIWLSWRYDCLGSVVVFATTLFALWAGVNDGSTAIIIVQATVFAEANRQLVRVAAQLELDFNSVERVVEYLDVPQEAPAIIDDKRPPAYWPSSNGSVVVDNLVLRYAPHLPPVLKNISFEVHPSEKIGVVGRTGSGKSTLALSLLRMVEASEGCIIIDGIDISQIGLEDLRTRITIVSQDVSLFSGTIRSNLDPMNEHSDEGCMDVLQRCHLASLLQHTNQAGVKDPLAMPVSQGSLSGGERQLLALARAVLRRTNIIIMDEATSQIDQNLDDQIQETIRTELASSVVITIAHRLKTIIDYDRILVLDDGKIVEFDTPRELLKKSGGLFREMCKKSHDWPLFAGVIEKERGKTGTSE</sequence>
<dbReference type="PANTHER" id="PTHR24223:SF415">
    <property type="entry name" value="FI20190P1"/>
    <property type="match status" value="1"/>
</dbReference>
<dbReference type="InterPro" id="IPR027417">
    <property type="entry name" value="P-loop_NTPase"/>
</dbReference>
<evidence type="ECO:0000256" key="2">
    <source>
        <dbReference type="ARBA" id="ARBA00022448"/>
    </source>
</evidence>
<evidence type="ECO:0000256" key="6">
    <source>
        <dbReference type="ARBA" id="ARBA00022840"/>
    </source>
</evidence>
<keyword evidence="3 9" id="KW-0812">Transmembrane</keyword>
<dbReference type="InterPro" id="IPR003593">
    <property type="entry name" value="AAA+_ATPase"/>
</dbReference>
<dbReference type="HOGENOM" id="CLU_000604_27_6_1"/>
<comment type="subcellular location">
    <subcellularLocation>
        <location evidence="1">Membrane</location>
        <topology evidence="1">Multi-pass membrane protein</topology>
    </subcellularLocation>
</comment>
<gene>
    <name evidence="12" type="ORF">SCHCODRAFT_255526</name>
</gene>
<feature type="domain" description="ABC transporter" evidence="10">
    <location>
        <begin position="511"/>
        <end position="747"/>
    </location>
</feature>
<feature type="transmembrane region" description="Helical" evidence="9">
    <location>
        <begin position="39"/>
        <end position="58"/>
    </location>
</feature>
<dbReference type="InterPro" id="IPR003439">
    <property type="entry name" value="ABC_transporter-like_ATP-bd"/>
</dbReference>
<keyword evidence="13" id="KW-1185">Reference proteome</keyword>
<keyword evidence="4" id="KW-0677">Repeat</keyword>
<dbReference type="SUPFAM" id="SSF90123">
    <property type="entry name" value="ABC transporter transmembrane region"/>
    <property type="match status" value="2"/>
</dbReference>
<dbReference type="OMA" id="QFLEQTH"/>
<feature type="transmembrane region" description="Helical" evidence="9">
    <location>
        <begin position="12"/>
        <end position="27"/>
    </location>
</feature>
<dbReference type="PROSITE" id="PS00211">
    <property type="entry name" value="ABC_TRANSPORTER_1"/>
    <property type="match status" value="1"/>
</dbReference>
<evidence type="ECO:0000259" key="10">
    <source>
        <dbReference type="PROSITE" id="PS50893"/>
    </source>
</evidence>
<dbReference type="PROSITE" id="PS50893">
    <property type="entry name" value="ABC_TRANSPORTER_2"/>
    <property type="match status" value="2"/>
</dbReference>
<evidence type="ECO:0000256" key="8">
    <source>
        <dbReference type="ARBA" id="ARBA00023136"/>
    </source>
</evidence>
<evidence type="ECO:0000259" key="11">
    <source>
        <dbReference type="PROSITE" id="PS50929"/>
    </source>
</evidence>
<dbReference type="Pfam" id="PF00664">
    <property type="entry name" value="ABC_membrane"/>
    <property type="match status" value="2"/>
</dbReference>
<reference evidence="12 13" key="1">
    <citation type="journal article" date="2010" name="Nat. Biotechnol.">
        <title>Genome sequence of the model mushroom Schizophyllum commune.</title>
        <authorList>
            <person name="Ohm R.A."/>
            <person name="de Jong J.F."/>
            <person name="Lugones L.G."/>
            <person name="Aerts A."/>
            <person name="Kothe E."/>
            <person name="Stajich J.E."/>
            <person name="de Vries R.P."/>
            <person name="Record E."/>
            <person name="Levasseur A."/>
            <person name="Baker S.E."/>
            <person name="Bartholomew K.A."/>
            <person name="Coutinho P.M."/>
            <person name="Erdmann S."/>
            <person name="Fowler T.J."/>
            <person name="Gathman A.C."/>
            <person name="Lombard V."/>
            <person name="Henrissat B."/>
            <person name="Knabe N."/>
            <person name="Kuees U."/>
            <person name="Lilly W.W."/>
            <person name="Lindquist E."/>
            <person name="Lucas S."/>
            <person name="Magnuson J.K."/>
            <person name="Piumi F."/>
            <person name="Raudaskoski M."/>
            <person name="Salamov A."/>
            <person name="Schmutz J."/>
            <person name="Schwarze F.W.M.R."/>
            <person name="vanKuyk P.A."/>
            <person name="Horton J.S."/>
            <person name="Grigoriev I.V."/>
            <person name="Woesten H.A.B."/>
        </authorList>
    </citation>
    <scope>NUCLEOTIDE SEQUENCE [LARGE SCALE GENOMIC DNA]</scope>
    <source>
        <strain evidence="13">H4-8 / FGSC 9210</strain>
    </source>
</reference>
<feature type="domain" description="ABC transmembrane type-1" evidence="11">
    <location>
        <begin position="193"/>
        <end position="470"/>
    </location>
</feature>
<dbReference type="Proteomes" id="UP000007431">
    <property type="component" value="Unassembled WGS sequence"/>
</dbReference>
<dbReference type="FunFam" id="3.40.50.300:FF:001354">
    <property type="entry name" value="ATP-binding cassette (ABC) transporter, putative"/>
    <property type="match status" value="1"/>
</dbReference>
<keyword evidence="2" id="KW-0813">Transport</keyword>
<dbReference type="CDD" id="cd03250">
    <property type="entry name" value="ABCC_MRP_domain1"/>
    <property type="match status" value="1"/>
</dbReference>
<feature type="transmembrane region" description="Helical" evidence="9">
    <location>
        <begin position="807"/>
        <end position="829"/>
    </location>
</feature>
<evidence type="ECO:0000256" key="1">
    <source>
        <dbReference type="ARBA" id="ARBA00004141"/>
    </source>
</evidence>
<dbReference type="eggNOG" id="KOG0054">
    <property type="taxonomic scope" value="Eukaryota"/>
</dbReference>
<evidence type="ECO:0000256" key="7">
    <source>
        <dbReference type="ARBA" id="ARBA00022989"/>
    </source>
</evidence>
<dbReference type="OrthoDB" id="6500128at2759"/>
<feature type="transmembrane region" description="Helical" evidence="9">
    <location>
        <begin position="319"/>
        <end position="347"/>
    </location>
</feature>
<accession>D8PQE0</accession>
<feature type="transmembrane region" description="Helical" evidence="9">
    <location>
        <begin position="954"/>
        <end position="983"/>
    </location>
</feature>
<dbReference type="CDD" id="cd18596">
    <property type="entry name" value="ABC_6TM_VMR1_D1_like"/>
    <property type="match status" value="1"/>
</dbReference>
<dbReference type="PANTHER" id="PTHR24223">
    <property type="entry name" value="ATP-BINDING CASSETTE SUB-FAMILY C"/>
    <property type="match status" value="1"/>
</dbReference>
<dbReference type="Gene3D" id="1.20.1560.10">
    <property type="entry name" value="ABC transporter type 1, transmembrane domain"/>
    <property type="match status" value="2"/>
</dbReference>
<dbReference type="CDD" id="cd18604">
    <property type="entry name" value="ABC_6TM_VMR1_D2_like"/>
    <property type="match status" value="1"/>
</dbReference>
<evidence type="ECO:0000256" key="4">
    <source>
        <dbReference type="ARBA" id="ARBA00022737"/>
    </source>
</evidence>
<evidence type="ECO:0008006" key="14">
    <source>
        <dbReference type="Google" id="ProtNLM"/>
    </source>
</evidence>